<dbReference type="InterPro" id="IPR002758">
    <property type="entry name" value="Cation_antiport_E"/>
</dbReference>
<dbReference type="AlphaFoldDB" id="A0A1H3CVC9"/>
<comment type="subcellular location">
    <subcellularLocation>
        <location evidence="1">Cell membrane</location>
        <topology evidence="1">Multi-pass membrane protein</topology>
    </subcellularLocation>
</comment>
<feature type="compositionally biased region" description="Low complexity" evidence="6">
    <location>
        <begin position="456"/>
        <end position="468"/>
    </location>
</feature>
<evidence type="ECO:0000256" key="1">
    <source>
        <dbReference type="ARBA" id="ARBA00004651"/>
    </source>
</evidence>
<reference evidence="9" key="1">
    <citation type="submission" date="2016-10" db="EMBL/GenBank/DDBJ databases">
        <authorList>
            <person name="Varghese N."/>
            <person name="Submissions S."/>
        </authorList>
    </citation>
    <scope>NUCLEOTIDE SEQUENCE [LARGE SCALE GENOMIC DNA]</scope>
    <source>
        <strain evidence="9">CGMCC 1.10118</strain>
    </source>
</reference>
<dbReference type="NCBIfam" id="NF009295">
    <property type="entry name" value="PRK12652.1"/>
    <property type="match status" value="1"/>
</dbReference>
<feature type="transmembrane region" description="Helical" evidence="7">
    <location>
        <begin position="331"/>
        <end position="357"/>
    </location>
</feature>
<dbReference type="STRING" id="660517.SAMN04487946_101188"/>
<dbReference type="Proteomes" id="UP000199170">
    <property type="component" value="Unassembled WGS sequence"/>
</dbReference>
<keyword evidence="2" id="KW-1003">Cell membrane</keyword>
<evidence type="ECO:0000256" key="6">
    <source>
        <dbReference type="SAM" id="MobiDB-lite"/>
    </source>
</evidence>
<evidence type="ECO:0000313" key="9">
    <source>
        <dbReference type="Proteomes" id="UP000199170"/>
    </source>
</evidence>
<dbReference type="Pfam" id="PF01899">
    <property type="entry name" value="MNHE"/>
    <property type="match status" value="1"/>
</dbReference>
<evidence type="ECO:0000313" key="8">
    <source>
        <dbReference type="EMBL" id="SDX57389.1"/>
    </source>
</evidence>
<evidence type="ECO:0000256" key="3">
    <source>
        <dbReference type="ARBA" id="ARBA00022692"/>
    </source>
</evidence>
<evidence type="ECO:0000256" key="4">
    <source>
        <dbReference type="ARBA" id="ARBA00022989"/>
    </source>
</evidence>
<protein>
    <submittedName>
        <fullName evidence="8">Multisubunit sodium/proton antiporter, MrpE subunit</fullName>
    </submittedName>
</protein>
<accession>A0A1H3CVC9</accession>
<gene>
    <name evidence="8" type="ORF">SAMN04487946_101188</name>
</gene>
<feature type="region of interest" description="Disordered" evidence="6">
    <location>
        <begin position="109"/>
        <end position="136"/>
    </location>
</feature>
<dbReference type="EMBL" id="FNPB01000001">
    <property type="protein sequence ID" value="SDX57389.1"/>
    <property type="molecule type" value="Genomic_DNA"/>
</dbReference>
<dbReference type="PANTHER" id="PTHR34584:SF1">
    <property type="entry name" value="NA(+)_H(+) ANTIPORTER SUBUNIT E1"/>
    <property type="match status" value="1"/>
</dbReference>
<proteinExistence type="predicted"/>
<organism evidence="8 9">
    <name type="scientific">Halobellus clavatus</name>
    <dbReference type="NCBI Taxonomy" id="660517"/>
    <lineage>
        <taxon>Archaea</taxon>
        <taxon>Methanobacteriati</taxon>
        <taxon>Methanobacteriota</taxon>
        <taxon>Stenosarchaea group</taxon>
        <taxon>Halobacteria</taxon>
        <taxon>Halobacteriales</taxon>
        <taxon>Haloferacaceae</taxon>
        <taxon>Halobellus</taxon>
    </lineage>
</organism>
<name>A0A1H3CVC9_9EURY</name>
<keyword evidence="5 7" id="KW-0472">Membrane</keyword>
<evidence type="ECO:0000256" key="2">
    <source>
        <dbReference type="ARBA" id="ARBA00022475"/>
    </source>
</evidence>
<keyword evidence="3 7" id="KW-0812">Transmembrane</keyword>
<feature type="region of interest" description="Disordered" evidence="6">
    <location>
        <begin position="441"/>
        <end position="481"/>
    </location>
</feature>
<keyword evidence="9" id="KW-1185">Reference proteome</keyword>
<sequence length="481" mass="51533">MSAAIAAATHVESRRARRTRAGETFPVNWGNWTYDHLSAVLPLDRAEDVFDTLSNGTVTYEPSDRPERSGTDLGWWWQVSAESSRILVPVGESSTIRNTVAYAIREARAGAEATDETPADADGADETPADADGTDETPAVHFVFPARGRAVDAESLDDSAQAERLLERVMVWAREDLGYDDSEEAELDIEIETAVVGTDRYLFSPGDFAAVITEYAAVAGLSRIIVDPEFQPGGSAPMLRPFEVELTRSDFAVEEAPVERQTSRTRLVSRTTIGKGIATFGATYAFYLLIAGSLSLFNLATGGLTALLATIGFANITFVSSPSPRRTALRIARLGLFVPYLVWEITKANLSIAYIILHPDLPIDPEMRRFRAAVWGGIPVTTLANSITLTPGTLTVDVGRDGLDIHTLTGPARDDLAAGGLERAVRFVYYGRAGARIPTPTERESLSLVTAESTPSGAASGAETETGADSTGEVTEAGGET</sequence>
<evidence type="ECO:0000256" key="5">
    <source>
        <dbReference type="ARBA" id="ARBA00023136"/>
    </source>
</evidence>
<feature type="compositionally biased region" description="Acidic residues" evidence="6">
    <location>
        <begin position="113"/>
        <end position="135"/>
    </location>
</feature>
<feature type="transmembrane region" description="Helical" evidence="7">
    <location>
        <begin position="296"/>
        <end position="319"/>
    </location>
</feature>
<dbReference type="GO" id="GO:0005886">
    <property type="term" value="C:plasma membrane"/>
    <property type="evidence" value="ECO:0007669"/>
    <property type="project" value="UniProtKB-SubCell"/>
</dbReference>
<dbReference type="PANTHER" id="PTHR34584">
    <property type="entry name" value="NA(+)/H(+) ANTIPORTER SUBUNIT E1"/>
    <property type="match status" value="1"/>
</dbReference>
<keyword evidence="4 7" id="KW-1133">Transmembrane helix</keyword>
<feature type="transmembrane region" description="Helical" evidence="7">
    <location>
        <begin position="272"/>
        <end position="290"/>
    </location>
</feature>
<evidence type="ECO:0000256" key="7">
    <source>
        <dbReference type="SAM" id="Phobius"/>
    </source>
</evidence>
<dbReference type="GO" id="GO:0008324">
    <property type="term" value="F:monoatomic cation transmembrane transporter activity"/>
    <property type="evidence" value="ECO:0007669"/>
    <property type="project" value="InterPro"/>
</dbReference>